<gene>
    <name evidence="6 7 8 9 10" type="primary">LOC118413428</name>
</gene>
<dbReference type="KEGG" id="bfo:118413428"/>
<name>A0A9J7L008_BRAFL</name>
<dbReference type="PANTHER" id="PTHR13154:SF6">
    <property type="entry name" value="GEO05078P1"/>
    <property type="match status" value="1"/>
</dbReference>
<evidence type="ECO:0000313" key="10">
    <source>
        <dbReference type="RefSeq" id="XP_035672692.1"/>
    </source>
</evidence>
<evidence type="ECO:0000256" key="1">
    <source>
        <dbReference type="ARBA" id="ARBA00006858"/>
    </source>
</evidence>
<keyword evidence="2" id="KW-0832">Ubl conjugation</keyword>
<feature type="region of interest" description="Disordered" evidence="4">
    <location>
        <begin position="67"/>
        <end position="96"/>
    </location>
</feature>
<dbReference type="RefSeq" id="XP_035672692.1">
    <property type="nucleotide sequence ID" value="XM_035816799.1"/>
</dbReference>
<keyword evidence="5" id="KW-1185">Reference proteome</keyword>
<dbReference type="PANTHER" id="PTHR13154">
    <property type="entry name" value="POLYADENYLATE-BINDING PROTEIN-INTERACTING PROTEIN 2"/>
    <property type="match status" value="1"/>
</dbReference>
<dbReference type="Proteomes" id="UP000001554">
    <property type="component" value="Chromosome 4"/>
</dbReference>
<dbReference type="GO" id="GO:0000900">
    <property type="term" value="F:mRNA regulatory element binding translation repressor activity"/>
    <property type="evidence" value="ECO:0007669"/>
    <property type="project" value="InterPro"/>
</dbReference>
<comment type="similarity">
    <text evidence="1">Belongs to the PAIP2 family.</text>
</comment>
<protein>
    <submittedName>
        <fullName evidence="6">Polyadenylate-binding protein-interacting protein 2-like isoform X1</fullName>
    </submittedName>
    <submittedName>
        <fullName evidence="7">Polyadenylate-binding protein-interacting protein 2-like isoform X2</fullName>
    </submittedName>
    <submittedName>
        <fullName evidence="8">Polyadenylate-binding protein-interacting protein 2-like isoform X3</fullName>
    </submittedName>
    <submittedName>
        <fullName evidence="9">Polyadenylate-binding protein-interacting protein 2-like isoform X4</fullName>
    </submittedName>
    <submittedName>
        <fullName evidence="10">Polyadenylate-binding protein-interacting protein 2-like isoform X5</fullName>
    </submittedName>
</protein>
<feature type="region of interest" description="Disordered" evidence="4">
    <location>
        <begin position="130"/>
        <end position="155"/>
    </location>
</feature>
<dbReference type="InterPro" id="IPR040396">
    <property type="entry name" value="PAIP2-like"/>
</dbReference>
<evidence type="ECO:0000313" key="6">
    <source>
        <dbReference type="RefSeq" id="XP_035672687.1"/>
    </source>
</evidence>
<evidence type="ECO:0000256" key="2">
    <source>
        <dbReference type="ARBA" id="ARBA00022843"/>
    </source>
</evidence>
<dbReference type="GO" id="GO:0005737">
    <property type="term" value="C:cytoplasm"/>
    <property type="evidence" value="ECO:0000318"/>
    <property type="project" value="GO_Central"/>
</dbReference>
<accession>A0A9J7L008</accession>
<dbReference type="GO" id="GO:0017148">
    <property type="term" value="P:negative regulation of translation"/>
    <property type="evidence" value="ECO:0000318"/>
    <property type="project" value="GO_Central"/>
</dbReference>
<dbReference type="InterPro" id="IPR009818">
    <property type="entry name" value="PAM2_motif"/>
</dbReference>
<dbReference type="RefSeq" id="XP_035672687.1">
    <property type="nucleotide sequence ID" value="XM_035816794.1"/>
</dbReference>
<dbReference type="RefSeq" id="XP_035672689.1">
    <property type="nucleotide sequence ID" value="XM_035816796.1"/>
</dbReference>
<dbReference type="OMA" id="MDQCIEA"/>
<dbReference type="RefSeq" id="XP_035672688.1">
    <property type="nucleotide sequence ID" value="XM_035816795.1"/>
</dbReference>
<dbReference type="RefSeq" id="XP_035672690.1">
    <property type="nucleotide sequence ID" value="XM_035816797.1"/>
</dbReference>
<organism evidence="5 8">
    <name type="scientific">Branchiostoma floridae</name>
    <name type="common">Florida lancelet</name>
    <name type="synonym">Amphioxus</name>
    <dbReference type="NCBI Taxonomy" id="7739"/>
    <lineage>
        <taxon>Eukaryota</taxon>
        <taxon>Metazoa</taxon>
        <taxon>Chordata</taxon>
        <taxon>Cephalochordata</taxon>
        <taxon>Leptocardii</taxon>
        <taxon>Amphioxiformes</taxon>
        <taxon>Branchiostomatidae</taxon>
        <taxon>Branchiostoma</taxon>
    </lineage>
</organism>
<dbReference type="GeneID" id="118413428"/>
<proteinExistence type="inferred from homology"/>
<evidence type="ECO:0000313" key="7">
    <source>
        <dbReference type="RefSeq" id="XP_035672688.1"/>
    </source>
</evidence>
<feature type="region of interest" description="Disordered" evidence="4">
    <location>
        <begin position="1"/>
        <end position="23"/>
    </location>
</feature>
<dbReference type="Pfam" id="PF07145">
    <property type="entry name" value="PAM2"/>
    <property type="match status" value="1"/>
</dbReference>
<evidence type="ECO:0000313" key="9">
    <source>
        <dbReference type="RefSeq" id="XP_035672690.1"/>
    </source>
</evidence>
<reference evidence="6 7" key="2">
    <citation type="submission" date="2025-04" db="UniProtKB">
        <authorList>
            <consortium name="RefSeq"/>
        </authorList>
    </citation>
    <scope>IDENTIFICATION</scope>
    <source>
        <strain evidence="6 7">S238N-H82</strain>
        <tissue evidence="6 7">Testes</tissue>
    </source>
</reference>
<evidence type="ECO:0000313" key="5">
    <source>
        <dbReference type="Proteomes" id="UP000001554"/>
    </source>
</evidence>
<dbReference type="GO" id="GO:0045947">
    <property type="term" value="P:negative regulation of translational initiation"/>
    <property type="evidence" value="ECO:0007669"/>
    <property type="project" value="InterPro"/>
</dbReference>
<sequence>MCRQLIDMRGPVETQAREEVPEQEQGFEDFLWMENEEDYDRQVLQELWEEDFLEQCFQEMMHEEEARICPGWQDEQQAPQQQQQQQQQAPLPQYRYPGGSVSQPCVAVNGVHPPVNGVCLQMENLQLAEAQQPKPEVATSTLNPNAPEFVPKMRS</sequence>
<reference evidence="5" key="1">
    <citation type="journal article" date="2020" name="Nat. Ecol. Evol.">
        <title>Deeply conserved synteny resolves early events in vertebrate evolution.</title>
        <authorList>
            <person name="Simakov O."/>
            <person name="Marletaz F."/>
            <person name="Yue J.X."/>
            <person name="O'Connell B."/>
            <person name="Jenkins J."/>
            <person name="Brandt A."/>
            <person name="Calef R."/>
            <person name="Tung C.H."/>
            <person name="Huang T.K."/>
            <person name="Schmutz J."/>
            <person name="Satoh N."/>
            <person name="Yu J.K."/>
            <person name="Putnam N.H."/>
            <person name="Green R.E."/>
            <person name="Rokhsar D.S."/>
        </authorList>
    </citation>
    <scope>NUCLEOTIDE SEQUENCE [LARGE SCALE GENOMIC DNA]</scope>
    <source>
        <strain evidence="5">S238N-H82</strain>
    </source>
</reference>
<dbReference type="GO" id="GO:0030371">
    <property type="term" value="F:translation repressor activity"/>
    <property type="evidence" value="ECO:0000318"/>
    <property type="project" value="GO_Central"/>
</dbReference>
<evidence type="ECO:0000313" key="8">
    <source>
        <dbReference type="RefSeq" id="XP_035672689.1"/>
    </source>
</evidence>
<evidence type="ECO:0000256" key="3">
    <source>
        <dbReference type="ARBA" id="ARBA00022845"/>
    </source>
</evidence>
<evidence type="ECO:0000256" key="4">
    <source>
        <dbReference type="SAM" id="MobiDB-lite"/>
    </source>
</evidence>
<dbReference type="OrthoDB" id="5985142at2759"/>
<dbReference type="AlphaFoldDB" id="A0A9J7L008"/>
<feature type="compositionally biased region" description="Low complexity" evidence="4">
    <location>
        <begin position="76"/>
        <end position="93"/>
    </location>
</feature>
<keyword evidence="3" id="KW-0810">Translation regulation</keyword>